<proteinExistence type="predicted"/>
<comment type="caution">
    <text evidence="3">The sequence shown here is derived from an EMBL/GenBank/DDBJ whole genome shotgun (WGS) entry which is preliminary data.</text>
</comment>
<evidence type="ECO:0000313" key="5">
    <source>
        <dbReference type="Proteomes" id="UP000429607"/>
    </source>
</evidence>
<gene>
    <name evidence="4" type="ORF">PR001_g13491</name>
    <name evidence="3" type="ORF">PR002_g15670</name>
</gene>
<dbReference type="PANTHER" id="PTHR19303:SF57">
    <property type="entry name" value="HTH CENPB-TYPE DOMAIN-CONTAINING PROTEIN"/>
    <property type="match status" value="1"/>
</dbReference>
<dbReference type="GO" id="GO:0005634">
    <property type="term" value="C:nucleus"/>
    <property type="evidence" value="ECO:0007669"/>
    <property type="project" value="TreeGrafter"/>
</dbReference>
<evidence type="ECO:0000313" key="3">
    <source>
        <dbReference type="EMBL" id="KAE9009222.1"/>
    </source>
</evidence>
<feature type="domain" description="HTH CENPB-type" evidence="2">
    <location>
        <begin position="90"/>
        <end position="163"/>
    </location>
</feature>
<protein>
    <recommendedName>
        <fullName evidence="2">HTH CENPB-type domain-containing protein</fullName>
    </recommendedName>
</protein>
<keyword evidence="1" id="KW-0238">DNA-binding</keyword>
<dbReference type="EMBL" id="QXFV01000926">
    <property type="protein sequence ID" value="KAE9020909.1"/>
    <property type="molecule type" value="Genomic_DNA"/>
</dbReference>
<evidence type="ECO:0000259" key="2">
    <source>
        <dbReference type="PROSITE" id="PS51253"/>
    </source>
</evidence>
<accession>A0A6A3KPW6</accession>
<sequence length="448" mass="50915">MGKGRQKHTENGGRRPRAYKWSVPTHQFRLDVVRYFETHPMEATMSEFYKGLTGSQRQTKRTSVYLWRKNKDKLEELCKTTATSQLRKVRLRGMATTLTRDTEVHIVQWINTYRVQSLPVSSLMLHRKALSIAKDMGIPRNVFAASRGWATGFLRRHHLAFRAKTRQGQTKPDNADAALHAFNVQVKQKMAELGVDVVYNADQTLVFFEYLPKSTITTKEANTVWVRSTGKDKERFTCMLLGDSLGRKYPPYLVLKVTPSKIAATRAENYAKRHGFDGCCGRSLATLQARNNVIIYGNNSGWWNEGLTIDWLRFNFGSRPDMDTPMLLLVDEFSGHWTDSVLACARELNVELMPVPAGCTSVCQPADVAWNRPLKTRLRTRWIEYLEQQMADHEASVADGKTFKMIAPSRDDVVEWVASAWGDLTADTIANGFRGVLKETSNRSAKLS</sequence>
<dbReference type="PROSITE" id="PS51253">
    <property type="entry name" value="HTH_CENPB"/>
    <property type="match status" value="1"/>
</dbReference>
<evidence type="ECO:0000256" key="1">
    <source>
        <dbReference type="ARBA" id="ARBA00023125"/>
    </source>
</evidence>
<evidence type="ECO:0000313" key="6">
    <source>
        <dbReference type="Proteomes" id="UP000435112"/>
    </source>
</evidence>
<name>A0A6A3KPW6_9STRA</name>
<evidence type="ECO:0000313" key="4">
    <source>
        <dbReference type="EMBL" id="KAE9020909.1"/>
    </source>
</evidence>
<dbReference type="InterPro" id="IPR006600">
    <property type="entry name" value="HTH_CenpB_DNA-bd_dom"/>
</dbReference>
<dbReference type="Proteomes" id="UP000435112">
    <property type="component" value="Unassembled WGS sequence"/>
</dbReference>
<dbReference type="Proteomes" id="UP000429607">
    <property type="component" value="Unassembled WGS sequence"/>
</dbReference>
<dbReference type="GO" id="GO:0003677">
    <property type="term" value="F:DNA binding"/>
    <property type="evidence" value="ECO:0007669"/>
    <property type="project" value="UniProtKB-KW"/>
</dbReference>
<dbReference type="InterPro" id="IPR009057">
    <property type="entry name" value="Homeodomain-like_sf"/>
</dbReference>
<dbReference type="AlphaFoldDB" id="A0A6A3KPW6"/>
<dbReference type="OrthoDB" id="124165at2759"/>
<dbReference type="Pfam" id="PF03184">
    <property type="entry name" value="DDE_1"/>
    <property type="match status" value="1"/>
</dbReference>
<organism evidence="3 6">
    <name type="scientific">Phytophthora rubi</name>
    <dbReference type="NCBI Taxonomy" id="129364"/>
    <lineage>
        <taxon>Eukaryota</taxon>
        <taxon>Sar</taxon>
        <taxon>Stramenopiles</taxon>
        <taxon>Oomycota</taxon>
        <taxon>Peronosporomycetes</taxon>
        <taxon>Peronosporales</taxon>
        <taxon>Peronosporaceae</taxon>
        <taxon>Phytophthora</taxon>
    </lineage>
</organism>
<dbReference type="InterPro" id="IPR050863">
    <property type="entry name" value="CenT-Element_Derived"/>
</dbReference>
<dbReference type="InterPro" id="IPR004875">
    <property type="entry name" value="DDE_SF_endonuclease_dom"/>
</dbReference>
<dbReference type="SMART" id="SM00674">
    <property type="entry name" value="CENPB"/>
    <property type="match status" value="1"/>
</dbReference>
<dbReference type="PANTHER" id="PTHR19303">
    <property type="entry name" value="TRANSPOSON"/>
    <property type="match status" value="1"/>
</dbReference>
<dbReference type="SUPFAM" id="SSF46689">
    <property type="entry name" value="Homeodomain-like"/>
    <property type="match status" value="1"/>
</dbReference>
<reference evidence="5 6" key="1">
    <citation type="submission" date="2018-09" db="EMBL/GenBank/DDBJ databases">
        <title>Genomic investigation of the strawberry pathogen Phytophthora fragariae indicates pathogenicity is determined by transcriptional variation in three key races.</title>
        <authorList>
            <person name="Adams T.M."/>
            <person name="Armitage A.D."/>
            <person name="Sobczyk M.K."/>
            <person name="Bates H.J."/>
            <person name="Dunwell J.M."/>
            <person name="Nellist C.F."/>
            <person name="Harrison R.J."/>
        </authorList>
    </citation>
    <scope>NUCLEOTIDE SEQUENCE [LARGE SCALE GENOMIC DNA]</scope>
    <source>
        <strain evidence="4 5">SCRP249</strain>
        <strain evidence="3 6">SCRP324</strain>
    </source>
</reference>
<dbReference type="EMBL" id="QXFU01001155">
    <property type="protein sequence ID" value="KAE9009222.1"/>
    <property type="molecule type" value="Genomic_DNA"/>
</dbReference>
<dbReference type="Gene3D" id="1.10.10.60">
    <property type="entry name" value="Homeodomain-like"/>
    <property type="match status" value="1"/>
</dbReference>
<dbReference type="Pfam" id="PF03221">
    <property type="entry name" value="HTH_Tnp_Tc5"/>
    <property type="match status" value="1"/>
</dbReference>